<evidence type="ECO:0000313" key="3">
    <source>
        <dbReference type="Proteomes" id="UP001148838"/>
    </source>
</evidence>
<evidence type="ECO:0000256" key="1">
    <source>
        <dbReference type="SAM" id="MobiDB-lite"/>
    </source>
</evidence>
<reference evidence="2 3" key="1">
    <citation type="journal article" date="2022" name="Allergy">
        <title>Genome assembly and annotation of Periplaneta americana reveal a comprehensive cockroach allergen profile.</title>
        <authorList>
            <person name="Wang L."/>
            <person name="Xiong Q."/>
            <person name="Saelim N."/>
            <person name="Wang L."/>
            <person name="Nong W."/>
            <person name="Wan A.T."/>
            <person name="Shi M."/>
            <person name="Liu X."/>
            <person name="Cao Q."/>
            <person name="Hui J.H.L."/>
            <person name="Sookrung N."/>
            <person name="Leung T.F."/>
            <person name="Tungtrongchitr A."/>
            <person name="Tsui S.K.W."/>
        </authorList>
    </citation>
    <scope>NUCLEOTIDE SEQUENCE [LARGE SCALE GENOMIC DNA]</scope>
    <source>
        <strain evidence="2">PWHHKU_190912</strain>
    </source>
</reference>
<protein>
    <submittedName>
        <fullName evidence="2">Uncharacterized protein</fullName>
    </submittedName>
</protein>
<keyword evidence="3" id="KW-1185">Reference proteome</keyword>
<dbReference type="Proteomes" id="UP001148838">
    <property type="component" value="Unassembled WGS sequence"/>
</dbReference>
<dbReference type="EMBL" id="JAJSOF020000009">
    <property type="protein sequence ID" value="KAJ4446414.1"/>
    <property type="molecule type" value="Genomic_DNA"/>
</dbReference>
<sequence>MAGLYISKFKLRSSSTTGFGAYNSDTTGLELQLLKFVMRTDEGIMIKKTGKIFGMQATSNKEIFCKSPTVGKERVLRVLNDDELSCHPHSPNREVAEAEQEVEIRKSLGLEGSEQLNCKPSGKKSVKIQELLNRVSELESAVHSLQRPAVPPLELPPSSSTSEDTSARELLYNAQERSLSATLKSLIDDLISCAHTPMFKQLTSGSASRVRDIEIFQDNINADIINNSERCDLRTRESVPTEEGNPHLNNKTEPKFLMNSGRDKCKFAKYLNDNATHTQKCVKTCNPVNIEDGNNKIILLERDHSKFGCKTILIDRGRLNLLEEGQERMDVSGQVSSRPTLQDSYTLHHLADDSCSSYLSMMTTEVTATVTTSASRSRRRHRDGLRIPPESTSAVVTSVVSFPMLATHNMQRLVLEDRQGAPRLTLQAEAYGTKPLTYLGIIESERKLSSLISWLRSGDRGGHSFHQPLPIHRWGNFVSRNSRTMLRSEEEHHLVER</sequence>
<comment type="caution">
    <text evidence="2">The sequence shown here is derived from an EMBL/GenBank/DDBJ whole genome shotgun (WGS) entry which is preliminary data.</text>
</comment>
<proteinExistence type="predicted"/>
<accession>A0ABQ8TJ07</accession>
<feature type="region of interest" description="Disordered" evidence="1">
    <location>
        <begin position="143"/>
        <end position="167"/>
    </location>
</feature>
<name>A0ABQ8TJ07_PERAM</name>
<evidence type="ECO:0000313" key="2">
    <source>
        <dbReference type="EMBL" id="KAJ4446414.1"/>
    </source>
</evidence>
<organism evidence="2 3">
    <name type="scientific">Periplaneta americana</name>
    <name type="common">American cockroach</name>
    <name type="synonym">Blatta americana</name>
    <dbReference type="NCBI Taxonomy" id="6978"/>
    <lineage>
        <taxon>Eukaryota</taxon>
        <taxon>Metazoa</taxon>
        <taxon>Ecdysozoa</taxon>
        <taxon>Arthropoda</taxon>
        <taxon>Hexapoda</taxon>
        <taxon>Insecta</taxon>
        <taxon>Pterygota</taxon>
        <taxon>Neoptera</taxon>
        <taxon>Polyneoptera</taxon>
        <taxon>Dictyoptera</taxon>
        <taxon>Blattodea</taxon>
        <taxon>Blattoidea</taxon>
        <taxon>Blattidae</taxon>
        <taxon>Blattinae</taxon>
        <taxon>Periplaneta</taxon>
    </lineage>
</organism>
<gene>
    <name evidence="2" type="ORF">ANN_13110</name>
</gene>